<proteinExistence type="predicted"/>
<evidence type="ECO:0000313" key="2">
    <source>
        <dbReference type="EMBL" id="GFS24474.1"/>
    </source>
</evidence>
<keyword evidence="3" id="KW-1185">Reference proteome</keyword>
<dbReference type="EMBL" id="BMAT01010336">
    <property type="protein sequence ID" value="GFS24474.1"/>
    <property type="molecule type" value="Genomic_DNA"/>
</dbReference>
<feature type="signal peptide" evidence="1">
    <location>
        <begin position="1"/>
        <end position="19"/>
    </location>
</feature>
<name>A0AAV4JQR8_9GAST</name>
<reference evidence="2 3" key="1">
    <citation type="journal article" date="2021" name="Elife">
        <title>Chloroplast acquisition without the gene transfer in kleptoplastic sea slugs, Plakobranchus ocellatus.</title>
        <authorList>
            <person name="Maeda T."/>
            <person name="Takahashi S."/>
            <person name="Yoshida T."/>
            <person name="Shimamura S."/>
            <person name="Takaki Y."/>
            <person name="Nagai Y."/>
            <person name="Toyoda A."/>
            <person name="Suzuki Y."/>
            <person name="Arimoto A."/>
            <person name="Ishii H."/>
            <person name="Satoh N."/>
            <person name="Nishiyama T."/>
            <person name="Hasebe M."/>
            <person name="Maruyama T."/>
            <person name="Minagawa J."/>
            <person name="Obokata J."/>
            <person name="Shigenobu S."/>
        </authorList>
    </citation>
    <scope>NUCLEOTIDE SEQUENCE [LARGE SCALE GENOMIC DNA]</scope>
</reference>
<protein>
    <submittedName>
        <fullName evidence="2">Uncharacterized protein</fullName>
    </submittedName>
</protein>
<accession>A0AAV4JQR8</accession>
<keyword evidence="1" id="KW-0732">Signal</keyword>
<feature type="chain" id="PRO_5043853684" evidence="1">
    <location>
        <begin position="20"/>
        <end position="134"/>
    </location>
</feature>
<gene>
    <name evidence="2" type="ORF">ElyMa_005158400</name>
</gene>
<organism evidence="2 3">
    <name type="scientific">Elysia marginata</name>
    <dbReference type="NCBI Taxonomy" id="1093978"/>
    <lineage>
        <taxon>Eukaryota</taxon>
        <taxon>Metazoa</taxon>
        <taxon>Spiralia</taxon>
        <taxon>Lophotrochozoa</taxon>
        <taxon>Mollusca</taxon>
        <taxon>Gastropoda</taxon>
        <taxon>Heterobranchia</taxon>
        <taxon>Euthyneura</taxon>
        <taxon>Panpulmonata</taxon>
        <taxon>Sacoglossa</taxon>
        <taxon>Placobranchoidea</taxon>
        <taxon>Plakobranchidae</taxon>
        <taxon>Elysia</taxon>
    </lineage>
</organism>
<evidence type="ECO:0000256" key="1">
    <source>
        <dbReference type="SAM" id="SignalP"/>
    </source>
</evidence>
<dbReference type="Proteomes" id="UP000762676">
    <property type="component" value="Unassembled WGS sequence"/>
</dbReference>
<dbReference type="AlphaFoldDB" id="A0AAV4JQR8"/>
<comment type="caution">
    <text evidence="2">The sequence shown here is derived from an EMBL/GenBank/DDBJ whole genome shotgun (WGS) entry which is preliminary data.</text>
</comment>
<sequence length="134" mass="13129">MKIFPVAAVVALLVCASNATPCTEICGAQCTIQKQTCSFAQIFGNLCDTIGGVCNQACSAACGCADSCAEQCGGEFATCQGESSGPLRGLNVLTCGLNLSMCASTCQLQCGFNLLAGIVNSLGGAGGGGGGAAR</sequence>
<evidence type="ECO:0000313" key="3">
    <source>
        <dbReference type="Proteomes" id="UP000762676"/>
    </source>
</evidence>